<gene>
    <name evidence="2" type="ORF">CcCBS67573_g08596</name>
</gene>
<feature type="region of interest" description="Disordered" evidence="1">
    <location>
        <begin position="218"/>
        <end position="252"/>
    </location>
</feature>
<dbReference type="PANTHER" id="PTHR28027">
    <property type="entry name" value="TRANSCRIPTIONAL REGULATOR MIT1"/>
    <property type="match status" value="1"/>
</dbReference>
<name>A0A507EKN6_9FUNG</name>
<feature type="region of interest" description="Disordered" evidence="1">
    <location>
        <begin position="174"/>
        <end position="196"/>
    </location>
</feature>
<feature type="region of interest" description="Disordered" evidence="1">
    <location>
        <begin position="737"/>
        <end position="771"/>
    </location>
</feature>
<dbReference type="EMBL" id="QEAP01000586">
    <property type="protein sequence ID" value="TPX63768.1"/>
    <property type="molecule type" value="Genomic_DNA"/>
</dbReference>
<dbReference type="AlphaFoldDB" id="A0A507EKN6"/>
<protein>
    <submittedName>
        <fullName evidence="2">Uncharacterized protein</fullName>
    </submittedName>
</protein>
<feature type="compositionally biased region" description="Polar residues" evidence="1">
    <location>
        <begin position="174"/>
        <end position="186"/>
    </location>
</feature>
<dbReference type="PANTHER" id="PTHR28027:SF2">
    <property type="entry name" value="TRANSCRIPTIONAL REGULATOR MIT1"/>
    <property type="match status" value="1"/>
</dbReference>
<proteinExistence type="predicted"/>
<accession>A0A507EKN6</accession>
<keyword evidence="3" id="KW-1185">Reference proteome</keyword>
<feature type="region of interest" description="Disordered" evidence="1">
    <location>
        <begin position="300"/>
        <end position="320"/>
    </location>
</feature>
<dbReference type="Pfam" id="PF09729">
    <property type="entry name" value="Gti1_Pac2"/>
    <property type="match status" value="1"/>
</dbReference>
<reference evidence="2 3" key="1">
    <citation type="journal article" date="2019" name="Sci. Rep.">
        <title>Comparative genomics of chytrid fungi reveal insights into the obligate biotrophic and pathogenic lifestyle of Synchytrium endobioticum.</title>
        <authorList>
            <person name="van de Vossenberg B.T.L.H."/>
            <person name="Warris S."/>
            <person name="Nguyen H.D.T."/>
            <person name="van Gent-Pelzer M.P.E."/>
            <person name="Joly D.L."/>
            <person name="van de Geest H.C."/>
            <person name="Bonants P.J.M."/>
            <person name="Smith D.S."/>
            <person name="Levesque C.A."/>
            <person name="van der Lee T.A.J."/>
        </authorList>
    </citation>
    <scope>NUCLEOTIDE SEQUENCE [LARGE SCALE GENOMIC DNA]</scope>
    <source>
        <strain evidence="2 3">CBS 675.73</strain>
    </source>
</reference>
<dbReference type="InterPro" id="IPR018608">
    <property type="entry name" value="Gti1/Pac2"/>
</dbReference>
<sequence>MREEYSGYSADSLRIRAPVYGDRAPARQGAAGELVALTATDDCVSSVYLPLAALLKLVMRFAVFEDNTESRNSSAWDVAEPCFQQLNLKQITAVLVDTGASSDQIMSHTTHGKTDTIKAGSHAHSDLGSWKIGTRLRNPTMLQQPCGIMIDGLAERSLQGMPRADGLRDSSMVDTQSAMTSVTTHSPKGGSLKGTGESSLVEWQELASRSQQIEEIVRFSGATTSNTARTEHDGSGMSSSKNCSEAHNQTEDSAGIARAIQIEVNGEQDLSKDDGRTEISRRVAKGGQEFVVQRTQSLGETLAKSPASEPAGMNFGGQLHSSSASAESMIALNLRQAHVHSTAACNVHSAVGLLVDNDGDAPDVVQSADTTNSSLGARTHRSNRLEKDITAISDSAIFSPAHPDILADTASDMVLNAGASHGSGRAGGWSLTIVSQHLSNLNKFLVQQETLKSLSSAETFEAPENTTNGTECDDVKFEGRVTRLSRKHQLEASSQPSTKKHRTSSATYVGRIEDTLDAGILIEACIKGILRAVGGAMEVSSIEIRPGTVLVIHERDGNIQRWRDGYHWSPSRISGGFLIYRQVERKGSVPTTETEETQTIPSASDGSKLTKAKSFTVLPDGLTKKTIGMIGSDRQSYRVISYYETDDARVRTSLINIRELDSPRISAYKALPRPSKDETFSSLGLYPKDADPSISNGWKSKRKRRAVVIPQIDRRYPEYEPQMSDYPIMFPYRNDPAATDESQETASTTEKLVHRKGVSNGQPSSSHQKRAITAPVPQYSREFAVGHYLNAPAPPPLVAFTSSSSSYMYHPLGNTLHYSLFAQYDAYQGMTGGSMSQQQQYQQQYTLGPGYFQPPSGYGPRPSPSNGHHPL</sequence>
<feature type="compositionally biased region" description="Polar residues" evidence="1">
    <location>
        <begin position="236"/>
        <end position="247"/>
    </location>
</feature>
<evidence type="ECO:0000313" key="2">
    <source>
        <dbReference type="EMBL" id="TPX63768.1"/>
    </source>
</evidence>
<comment type="caution">
    <text evidence="2">The sequence shown here is derived from an EMBL/GenBank/DDBJ whole genome shotgun (WGS) entry which is preliminary data.</text>
</comment>
<evidence type="ECO:0000313" key="3">
    <source>
        <dbReference type="Proteomes" id="UP000320333"/>
    </source>
</evidence>
<feature type="compositionally biased region" description="Low complexity" evidence="1">
    <location>
        <begin position="854"/>
        <end position="871"/>
    </location>
</feature>
<dbReference type="GO" id="GO:0003677">
    <property type="term" value="F:DNA binding"/>
    <property type="evidence" value="ECO:0007669"/>
    <property type="project" value="TreeGrafter"/>
</dbReference>
<evidence type="ECO:0000256" key="1">
    <source>
        <dbReference type="SAM" id="MobiDB-lite"/>
    </source>
</evidence>
<organism evidence="2 3">
    <name type="scientific">Chytriomyces confervae</name>
    <dbReference type="NCBI Taxonomy" id="246404"/>
    <lineage>
        <taxon>Eukaryota</taxon>
        <taxon>Fungi</taxon>
        <taxon>Fungi incertae sedis</taxon>
        <taxon>Chytridiomycota</taxon>
        <taxon>Chytridiomycota incertae sedis</taxon>
        <taxon>Chytridiomycetes</taxon>
        <taxon>Chytridiales</taxon>
        <taxon>Chytriomycetaceae</taxon>
        <taxon>Chytriomyces</taxon>
    </lineage>
</organism>
<dbReference type="Proteomes" id="UP000320333">
    <property type="component" value="Unassembled WGS sequence"/>
</dbReference>
<feature type="region of interest" description="Disordered" evidence="1">
    <location>
        <begin position="838"/>
        <end position="871"/>
    </location>
</feature>
<dbReference type="OrthoDB" id="5572844at2759"/>
<feature type="region of interest" description="Disordered" evidence="1">
    <location>
        <begin position="486"/>
        <end position="505"/>
    </location>
</feature>